<name>A3TX18_PSEBH</name>
<dbReference type="HOGENOM" id="CLU_101003_2_0_5"/>
<keyword evidence="1" id="KW-0694">RNA-binding</keyword>
<keyword evidence="5" id="KW-1185">Reference proteome</keyword>
<dbReference type="AlphaFoldDB" id="A3TX18"/>
<dbReference type="Pfam" id="PF01479">
    <property type="entry name" value="S4"/>
    <property type="match status" value="1"/>
</dbReference>
<dbReference type="GO" id="GO:0003723">
    <property type="term" value="F:RNA binding"/>
    <property type="evidence" value="ECO:0007669"/>
    <property type="project" value="UniProtKB-KW"/>
</dbReference>
<dbReference type="InterPro" id="IPR002942">
    <property type="entry name" value="S4_RNA-bd"/>
</dbReference>
<evidence type="ECO:0000313" key="5">
    <source>
        <dbReference type="Proteomes" id="UP000004318"/>
    </source>
</evidence>
<dbReference type="InterPro" id="IPR036986">
    <property type="entry name" value="S4_RNA-bd_sf"/>
</dbReference>
<dbReference type="SUPFAM" id="SSF55174">
    <property type="entry name" value="Alpha-L RNA-binding motif"/>
    <property type="match status" value="1"/>
</dbReference>
<dbReference type="CDD" id="cd00165">
    <property type="entry name" value="S4"/>
    <property type="match status" value="1"/>
</dbReference>
<accession>A3TX18</accession>
<feature type="domain" description="RNA-binding S4" evidence="3">
    <location>
        <begin position="8"/>
        <end position="73"/>
    </location>
</feature>
<gene>
    <name evidence="4" type="ORF">OB2597_02122</name>
</gene>
<evidence type="ECO:0000256" key="2">
    <source>
        <dbReference type="SAM" id="MobiDB-lite"/>
    </source>
</evidence>
<dbReference type="Gene3D" id="3.10.290.10">
    <property type="entry name" value="RNA-binding S4 domain"/>
    <property type="match status" value="1"/>
</dbReference>
<evidence type="ECO:0000259" key="3">
    <source>
        <dbReference type="SMART" id="SM00363"/>
    </source>
</evidence>
<dbReference type="eggNOG" id="COG1188">
    <property type="taxonomic scope" value="Bacteria"/>
</dbReference>
<dbReference type="Proteomes" id="UP000004318">
    <property type="component" value="Unassembled WGS sequence"/>
</dbReference>
<feature type="compositionally biased region" description="Basic and acidic residues" evidence="2">
    <location>
        <begin position="115"/>
        <end position="130"/>
    </location>
</feature>
<dbReference type="STRING" id="252305.OB2597_02122"/>
<feature type="compositionally biased region" description="Low complexity" evidence="2">
    <location>
        <begin position="73"/>
        <end position="83"/>
    </location>
</feature>
<comment type="caution">
    <text evidence="4">The sequence shown here is derived from an EMBL/GenBank/DDBJ whole genome shotgun (WGS) entry which is preliminary data.</text>
</comment>
<dbReference type="SMART" id="SM00363">
    <property type="entry name" value="S4"/>
    <property type="match status" value="1"/>
</dbReference>
<proteinExistence type="predicted"/>
<sequence>MAEQPTKFRLDKWIWQARFVKSRSLAAGLVTGGHVRVNGMRAAKPSHGVQPGDVLTFPQGDRIRVVRILAPAARRGPAAEAQALYEDMSPPEEKTQIPQGARNEGNSRPTKRDRRKLDLYRKGMGDDALE</sequence>
<dbReference type="OrthoDB" id="9797176at2"/>
<organism evidence="4 5">
    <name type="scientific">Pseudooceanicola batsensis (strain ATCC BAA-863 / DSM 15984 / KCTC 12145 / HTCC2597)</name>
    <name type="common">Oceanicola batsensis</name>
    <dbReference type="NCBI Taxonomy" id="252305"/>
    <lineage>
        <taxon>Bacteria</taxon>
        <taxon>Pseudomonadati</taxon>
        <taxon>Pseudomonadota</taxon>
        <taxon>Alphaproteobacteria</taxon>
        <taxon>Rhodobacterales</taxon>
        <taxon>Paracoccaceae</taxon>
        <taxon>Pseudooceanicola</taxon>
    </lineage>
</organism>
<reference evidence="4 5" key="1">
    <citation type="journal article" date="2010" name="J. Bacteriol.">
        <title>Genome sequences of Oceanicola granulosus HTCC2516(T) and Oceanicola batsensis HTCC2597(TDelta).</title>
        <authorList>
            <person name="Thrash J.C."/>
            <person name="Cho J.C."/>
            <person name="Vergin K.L."/>
            <person name="Giovannoni S.J."/>
        </authorList>
    </citation>
    <scope>NUCLEOTIDE SEQUENCE [LARGE SCALE GENOMIC DNA]</scope>
    <source>
        <strain evidence="5">ATCC BAA-863 / DSM 15984 / KCTC 12145 / HTCC2597</strain>
    </source>
</reference>
<feature type="region of interest" description="Disordered" evidence="2">
    <location>
        <begin position="73"/>
        <end position="130"/>
    </location>
</feature>
<evidence type="ECO:0000256" key="1">
    <source>
        <dbReference type="PROSITE-ProRule" id="PRU00182"/>
    </source>
</evidence>
<evidence type="ECO:0000313" key="4">
    <source>
        <dbReference type="EMBL" id="EAQ03378.1"/>
    </source>
</evidence>
<dbReference type="PROSITE" id="PS50889">
    <property type="entry name" value="S4"/>
    <property type="match status" value="1"/>
</dbReference>
<dbReference type="EMBL" id="AAMO01000004">
    <property type="protein sequence ID" value="EAQ03378.1"/>
    <property type="molecule type" value="Genomic_DNA"/>
</dbReference>
<dbReference type="RefSeq" id="WP_009804678.1">
    <property type="nucleotide sequence ID" value="NZ_CH724131.1"/>
</dbReference>
<protein>
    <submittedName>
        <fullName evidence="4">S4 domain protein</fullName>
    </submittedName>
</protein>